<feature type="chain" id="PRO_5002183907" evidence="2">
    <location>
        <begin position="20"/>
        <end position="256"/>
    </location>
</feature>
<keyword evidence="1" id="KW-0802">TPR repeat</keyword>
<reference evidence="3 4" key="1">
    <citation type="submission" date="2014-01" db="EMBL/GenBank/DDBJ databases">
        <title>Full genme sequencing of cellulolytic bacterium Gynuella sunshinyii YC6258T gen. nov., sp. nov.</title>
        <authorList>
            <person name="Khan H."/>
            <person name="Chung E.J."/>
            <person name="Chung Y.R."/>
        </authorList>
    </citation>
    <scope>NUCLEOTIDE SEQUENCE [LARGE SCALE GENOMIC DNA]</scope>
    <source>
        <strain evidence="3 4">YC6258</strain>
    </source>
</reference>
<dbReference type="Proteomes" id="UP000032266">
    <property type="component" value="Chromosome"/>
</dbReference>
<feature type="signal peptide" evidence="2">
    <location>
        <begin position="1"/>
        <end position="19"/>
    </location>
</feature>
<gene>
    <name evidence="3" type="ORF">YC6258_02451</name>
</gene>
<feature type="repeat" description="TPR" evidence="1">
    <location>
        <begin position="68"/>
        <end position="101"/>
    </location>
</feature>
<feature type="repeat" description="TPR" evidence="1">
    <location>
        <begin position="137"/>
        <end position="170"/>
    </location>
</feature>
<dbReference type="Pfam" id="PF13181">
    <property type="entry name" value="TPR_8"/>
    <property type="match status" value="1"/>
</dbReference>
<dbReference type="PANTHER" id="PTHR12558:SF13">
    <property type="entry name" value="CELL DIVISION CYCLE PROTEIN 27 HOMOLOG"/>
    <property type="match status" value="1"/>
</dbReference>
<dbReference type="SMART" id="SM00028">
    <property type="entry name" value="TPR"/>
    <property type="match status" value="3"/>
</dbReference>
<organism evidence="3 4">
    <name type="scientific">Gynuella sunshinyii YC6258</name>
    <dbReference type="NCBI Taxonomy" id="1445510"/>
    <lineage>
        <taxon>Bacteria</taxon>
        <taxon>Pseudomonadati</taxon>
        <taxon>Pseudomonadota</taxon>
        <taxon>Gammaproteobacteria</taxon>
        <taxon>Oceanospirillales</taxon>
        <taxon>Saccharospirillaceae</taxon>
        <taxon>Gynuella</taxon>
    </lineage>
</organism>
<dbReference type="PANTHER" id="PTHR12558">
    <property type="entry name" value="CELL DIVISION CYCLE 16,23,27"/>
    <property type="match status" value="1"/>
</dbReference>
<dbReference type="InterPro" id="IPR019734">
    <property type="entry name" value="TPR_rpt"/>
</dbReference>
<dbReference type="KEGG" id="gsn:YC6258_02451"/>
<name>A0A0C5VVJ0_9GAMM</name>
<sequence length="256" mass="29148">MKKLFAGLIVLLMTSCVTTTTSDLTKEKDLSKAESAYVEIGYRQAQQNNFQQAKMSFGKALDINSKSAGAYMGLAVVYGQEHEPELAEKNFSKAIRYDTTQESRFQYATWLYNEQRFKESIKQMEVVVDDTLYGKRPQAFDILGITNLRVGNTQEAIQNFKKSIVLNQQFVSPRISLANVYASEKDFVKAYEAYNGFVGLVKINLAKQTPATLWLGIQLANVNKDTNAEASYSLQLEQLFPDSREYKAYKMWKKQQ</sequence>
<dbReference type="EMBL" id="CP007142">
    <property type="protein sequence ID" value="AJQ94489.1"/>
    <property type="molecule type" value="Genomic_DNA"/>
</dbReference>
<feature type="repeat" description="TPR" evidence="1">
    <location>
        <begin position="34"/>
        <end position="67"/>
    </location>
</feature>
<keyword evidence="4" id="KW-1185">Reference proteome</keyword>
<accession>A0A0C5VVJ0</accession>
<dbReference type="RefSeq" id="WP_044617008.1">
    <property type="nucleotide sequence ID" value="NZ_CP007142.1"/>
</dbReference>
<dbReference type="HOGENOM" id="CLU_003728_7_1_6"/>
<dbReference type="AlphaFoldDB" id="A0A0C5VVJ0"/>
<dbReference type="PROSITE" id="PS50005">
    <property type="entry name" value="TPR"/>
    <property type="match status" value="3"/>
</dbReference>
<proteinExistence type="predicted"/>
<evidence type="ECO:0000313" key="4">
    <source>
        <dbReference type="Proteomes" id="UP000032266"/>
    </source>
</evidence>
<dbReference type="SUPFAM" id="SSF48452">
    <property type="entry name" value="TPR-like"/>
    <property type="match status" value="1"/>
</dbReference>
<dbReference type="STRING" id="1445510.YC6258_02451"/>
<keyword evidence="2" id="KW-0732">Signal</keyword>
<evidence type="ECO:0000256" key="2">
    <source>
        <dbReference type="SAM" id="SignalP"/>
    </source>
</evidence>
<evidence type="ECO:0000313" key="3">
    <source>
        <dbReference type="EMBL" id="AJQ94489.1"/>
    </source>
</evidence>
<dbReference type="InterPro" id="IPR011990">
    <property type="entry name" value="TPR-like_helical_dom_sf"/>
</dbReference>
<dbReference type="OrthoDB" id="129043at2"/>
<dbReference type="Gene3D" id="1.25.40.10">
    <property type="entry name" value="Tetratricopeptide repeat domain"/>
    <property type="match status" value="1"/>
</dbReference>
<protein>
    <submittedName>
        <fullName evidence="3">Tfp pilus assembly protein PilF</fullName>
    </submittedName>
</protein>
<dbReference type="PROSITE" id="PS51257">
    <property type="entry name" value="PROKAR_LIPOPROTEIN"/>
    <property type="match status" value="1"/>
</dbReference>
<evidence type="ECO:0000256" key="1">
    <source>
        <dbReference type="PROSITE-ProRule" id="PRU00339"/>
    </source>
</evidence>